<gene>
    <name evidence="2" type="ORF">IP91_04701</name>
</gene>
<feature type="compositionally biased region" description="Low complexity" evidence="1">
    <location>
        <begin position="28"/>
        <end position="38"/>
    </location>
</feature>
<comment type="caution">
    <text evidence="2">The sequence shown here is derived from an EMBL/GenBank/DDBJ whole genome shotgun (WGS) entry which is preliminary data.</text>
</comment>
<feature type="compositionally biased region" description="Basic and acidic residues" evidence="1">
    <location>
        <begin position="7"/>
        <end position="16"/>
    </location>
</feature>
<evidence type="ECO:0000256" key="1">
    <source>
        <dbReference type="SAM" id="MobiDB-lite"/>
    </source>
</evidence>
<protein>
    <submittedName>
        <fullName evidence="2">Uncharacterized protein</fullName>
    </submittedName>
</protein>
<organism evidence="2 3">
    <name type="scientific">Pseudoduganella lurida</name>
    <dbReference type="NCBI Taxonomy" id="1036180"/>
    <lineage>
        <taxon>Bacteria</taxon>
        <taxon>Pseudomonadati</taxon>
        <taxon>Pseudomonadota</taxon>
        <taxon>Betaproteobacteria</taxon>
        <taxon>Burkholderiales</taxon>
        <taxon>Oxalobacteraceae</taxon>
        <taxon>Telluria group</taxon>
        <taxon>Pseudoduganella</taxon>
    </lineage>
</organism>
<name>A0A562QXS3_9BURK</name>
<keyword evidence="3" id="KW-1185">Reference proteome</keyword>
<accession>A0A562QXS3</accession>
<dbReference type="AlphaFoldDB" id="A0A562QXS3"/>
<proteinExistence type="predicted"/>
<evidence type="ECO:0000313" key="2">
    <source>
        <dbReference type="EMBL" id="TWI61114.1"/>
    </source>
</evidence>
<dbReference type="Proteomes" id="UP000318431">
    <property type="component" value="Unassembled WGS sequence"/>
</dbReference>
<feature type="compositionally biased region" description="Acidic residues" evidence="1">
    <location>
        <begin position="39"/>
        <end position="50"/>
    </location>
</feature>
<feature type="region of interest" description="Disordered" evidence="1">
    <location>
        <begin position="1"/>
        <end position="50"/>
    </location>
</feature>
<evidence type="ECO:0000313" key="3">
    <source>
        <dbReference type="Proteomes" id="UP000318431"/>
    </source>
</evidence>
<reference evidence="2 3" key="1">
    <citation type="journal article" date="2015" name="Stand. Genomic Sci.">
        <title>Genomic Encyclopedia of Bacterial and Archaeal Type Strains, Phase III: the genomes of soil and plant-associated and newly described type strains.</title>
        <authorList>
            <person name="Whitman W.B."/>
            <person name="Woyke T."/>
            <person name="Klenk H.P."/>
            <person name="Zhou Y."/>
            <person name="Lilburn T.G."/>
            <person name="Beck B.J."/>
            <person name="De Vos P."/>
            <person name="Vandamme P."/>
            <person name="Eisen J.A."/>
            <person name="Garrity G."/>
            <person name="Hugenholtz P."/>
            <person name="Kyrpides N.C."/>
        </authorList>
    </citation>
    <scope>NUCLEOTIDE SEQUENCE [LARGE SCALE GENOMIC DNA]</scope>
    <source>
        <strain evidence="2 3">CGMCC 1.10822</strain>
    </source>
</reference>
<dbReference type="EMBL" id="VLLB01000012">
    <property type="protein sequence ID" value="TWI61114.1"/>
    <property type="molecule type" value="Genomic_DNA"/>
</dbReference>
<sequence>MVDLIEQMERAADEAPTHGAAAHGGTGAVASEPAATPAEPEDDVPEDDEPALIQEDRVWQGQGWTARVIKNDDDDGWAVAMIMDGEPEPALVGPWTMGRDKKNPKPLDTPAFHTLVKTANEVIRRHEQQLHARLHKSVRITLEDGTAVNVKLVITPDEDDPYATLTATEEYGSELASVRVRPDFKLSQASAMEWIEGGYRKPR</sequence>